<protein>
    <submittedName>
        <fullName evidence="2">Uncharacterized protein</fullName>
    </submittedName>
</protein>
<reference evidence="2 3" key="1">
    <citation type="journal article" date="2023" name="Plants (Basel)">
        <title>Bridging the Gap: Combining Genomics and Transcriptomics Approaches to Understand Stylosanthes scabra, an Orphan Legume from the Brazilian Caatinga.</title>
        <authorList>
            <person name="Ferreira-Neto J.R.C."/>
            <person name="da Silva M.D."/>
            <person name="Binneck E."/>
            <person name="de Melo N.F."/>
            <person name="da Silva R.H."/>
            <person name="de Melo A.L.T.M."/>
            <person name="Pandolfi V."/>
            <person name="Bustamante F.O."/>
            <person name="Brasileiro-Vidal A.C."/>
            <person name="Benko-Iseppon A.M."/>
        </authorList>
    </citation>
    <scope>NUCLEOTIDE SEQUENCE [LARGE SCALE GENOMIC DNA]</scope>
    <source>
        <tissue evidence="2">Leaves</tissue>
    </source>
</reference>
<keyword evidence="3" id="KW-1185">Reference proteome</keyword>
<feature type="compositionally biased region" description="Low complexity" evidence="1">
    <location>
        <begin position="35"/>
        <end position="48"/>
    </location>
</feature>
<accession>A0ABU6TSR4</accession>
<name>A0ABU6TSR4_9FABA</name>
<evidence type="ECO:0000313" key="3">
    <source>
        <dbReference type="Proteomes" id="UP001341840"/>
    </source>
</evidence>
<comment type="caution">
    <text evidence="2">The sequence shown here is derived from an EMBL/GenBank/DDBJ whole genome shotgun (WGS) entry which is preliminary data.</text>
</comment>
<evidence type="ECO:0000313" key="2">
    <source>
        <dbReference type="EMBL" id="MED6151504.1"/>
    </source>
</evidence>
<dbReference type="EMBL" id="JASCZI010091924">
    <property type="protein sequence ID" value="MED6151504.1"/>
    <property type="molecule type" value="Genomic_DNA"/>
</dbReference>
<gene>
    <name evidence="2" type="ORF">PIB30_083124</name>
</gene>
<feature type="region of interest" description="Disordered" evidence="1">
    <location>
        <begin position="1"/>
        <end position="75"/>
    </location>
</feature>
<proteinExistence type="predicted"/>
<dbReference type="Proteomes" id="UP001341840">
    <property type="component" value="Unassembled WGS sequence"/>
</dbReference>
<organism evidence="2 3">
    <name type="scientific">Stylosanthes scabra</name>
    <dbReference type="NCBI Taxonomy" id="79078"/>
    <lineage>
        <taxon>Eukaryota</taxon>
        <taxon>Viridiplantae</taxon>
        <taxon>Streptophyta</taxon>
        <taxon>Embryophyta</taxon>
        <taxon>Tracheophyta</taxon>
        <taxon>Spermatophyta</taxon>
        <taxon>Magnoliopsida</taxon>
        <taxon>eudicotyledons</taxon>
        <taxon>Gunneridae</taxon>
        <taxon>Pentapetalae</taxon>
        <taxon>rosids</taxon>
        <taxon>fabids</taxon>
        <taxon>Fabales</taxon>
        <taxon>Fabaceae</taxon>
        <taxon>Papilionoideae</taxon>
        <taxon>50 kb inversion clade</taxon>
        <taxon>dalbergioids sensu lato</taxon>
        <taxon>Dalbergieae</taxon>
        <taxon>Pterocarpus clade</taxon>
        <taxon>Stylosanthes</taxon>
    </lineage>
</organism>
<sequence length="75" mass="8161">MLGSATISLGRDDSGNLIVDGPPITTSQPSIFLDPELPQQEEQLSQQPHPEEEVINISSSSEDEHEPTPAEYSFP</sequence>
<evidence type="ECO:0000256" key="1">
    <source>
        <dbReference type="SAM" id="MobiDB-lite"/>
    </source>
</evidence>